<evidence type="ECO:0000256" key="5">
    <source>
        <dbReference type="ARBA" id="ARBA00023163"/>
    </source>
</evidence>
<organism evidence="7 8">
    <name type="scientific">Reichenbachiella agarivorans</name>
    <dbReference type="NCBI Taxonomy" id="2979464"/>
    <lineage>
        <taxon>Bacteria</taxon>
        <taxon>Pseudomonadati</taxon>
        <taxon>Bacteroidota</taxon>
        <taxon>Cytophagia</taxon>
        <taxon>Cytophagales</taxon>
        <taxon>Reichenbachiellaceae</taxon>
        <taxon>Reichenbachiella</taxon>
    </lineage>
</organism>
<dbReference type="InterPro" id="IPR036388">
    <property type="entry name" value="WH-like_DNA-bd_sf"/>
</dbReference>
<proteinExistence type="inferred from homology"/>
<dbReference type="PANTHER" id="PTHR43133">
    <property type="entry name" value="RNA POLYMERASE ECF-TYPE SIGMA FACTO"/>
    <property type="match status" value="1"/>
</dbReference>
<evidence type="ECO:0000256" key="2">
    <source>
        <dbReference type="ARBA" id="ARBA00023015"/>
    </source>
</evidence>
<evidence type="ECO:0000256" key="3">
    <source>
        <dbReference type="ARBA" id="ARBA00023082"/>
    </source>
</evidence>
<keyword evidence="2" id="KW-0805">Transcription regulation</keyword>
<dbReference type="NCBIfam" id="TIGR02937">
    <property type="entry name" value="sigma70-ECF"/>
    <property type="match status" value="1"/>
</dbReference>
<dbReference type="SUPFAM" id="SSF88659">
    <property type="entry name" value="Sigma3 and sigma4 domains of RNA polymerase sigma factors"/>
    <property type="match status" value="1"/>
</dbReference>
<dbReference type="Proteomes" id="UP001065174">
    <property type="component" value="Chromosome"/>
</dbReference>
<dbReference type="InterPro" id="IPR039425">
    <property type="entry name" value="RNA_pol_sigma-70-like"/>
</dbReference>
<comment type="similarity">
    <text evidence="1">Belongs to the sigma-70 factor family. ECF subfamily.</text>
</comment>
<dbReference type="PANTHER" id="PTHR43133:SF8">
    <property type="entry name" value="RNA POLYMERASE SIGMA FACTOR HI_1459-RELATED"/>
    <property type="match status" value="1"/>
</dbReference>
<keyword evidence="5" id="KW-0804">Transcription</keyword>
<dbReference type="Gene3D" id="1.10.10.10">
    <property type="entry name" value="Winged helix-like DNA-binding domain superfamily/Winged helix DNA-binding domain"/>
    <property type="match status" value="1"/>
</dbReference>
<dbReference type="InterPro" id="IPR013325">
    <property type="entry name" value="RNA_pol_sigma_r2"/>
</dbReference>
<name>A0ABY6CU35_9BACT</name>
<keyword evidence="4" id="KW-0238">DNA-binding</keyword>
<evidence type="ECO:0000256" key="1">
    <source>
        <dbReference type="ARBA" id="ARBA00010641"/>
    </source>
</evidence>
<gene>
    <name evidence="7" type="ORF">N6H18_07780</name>
</gene>
<reference evidence="7" key="1">
    <citation type="submission" date="2022-09" db="EMBL/GenBank/DDBJ databases">
        <title>Comparative genomics and taxonomic characterization of three novel marine species of genus Reichenbachiella exhibiting antioxidant and polysaccharide degradation activities.</title>
        <authorList>
            <person name="Muhammad N."/>
            <person name="Lee Y.-J."/>
            <person name="Ko J."/>
            <person name="Kim S.-G."/>
        </authorList>
    </citation>
    <scope>NUCLEOTIDE SEQUENCE</scope>
    <source>
        <strain evidence="7">BKB1-1</strain>
    </source>
</reference>
<keyword evidence="3" id="KW-0731">Sigma factor</keyword>
<dbReference type="InterPro" id="IPR014284">
    <property type="entry name" value="RNA_pol_sigma-70_dom"/>
</dbReference>
<dbReference type="EMBL" id="CP106679">
    <property type="protein sequence ID" value="UXP33844.1"/>
    <property type="molecule type" value="Genomic_DNA"/>
</dbReference>
<dbReference type="InterPro" id="IPR013249">
    <property type="entry name" value="RNA_pol_sigma70_r4_t2"/>
</dbReference>
<evidence type="ECO:0000259" key="6">
    <source>
        <dbReference type="Pfam" id="PF08281"/>
    </source>
</evidence>
<evidence type="ECO:0000313" key="8">
    <source>
        <dbReference type="Proteomes" id="UP001065174"/>
    </source>
</evidence>
<sequence length="179" mass="21043">MKDHEILERVSRGDEAALDYLYKKYYKMMTRIVLNNSGTEDEAKDVFQDALLVFWQKAISGNLVLTSKISTFIYSICLNLWRKELDRKSRNSGEMVEASVFQDHERQEKIKIINDCIDQLGETCRKILTYHYFDGLSMQDIAEKLDFANTDTAKTKKYKCKKKLDMMIKRNYTSSDFLD</sequence>
<dbReference type="SUPFAM" id="SSF88946">
    <property type="entry name" value="Sigma2 domain of RNA polymerase sigma factors"/>
    <property type="match status" value="1"/>
</dbReference>
<dbReference type="RefSeq" id="WP_262311270.1">
    <property type="nucleotide sequence ID" value="NZ_CP106679.1"/>
</dbReference>
<accession>A0ABY6CU35</accession>
<dbReference type="Gene3D" id="1.10.1740.10">
    <property type="match status" value="1"/>
</dbReference>
<evidence type="ECO:0000313" key="7">
    <source>
        <dbReference type="EMBL" id="UXP33844.1"/>
    </source>
</evidence>
<dbReference type="InterPro" id="IPR013324">
    <property type="entry name" value="RNA_pol_sigma_r3/r4-like"/>
</dbReference>
<dbReference type="Pfam" id="PF08281">
    <property type="entry name" value="Sigma70_r4_2"/>
    <property type="match status" value="1"/>
</dbReference>
<keyword evidence="8" id="KW-1185">Reference proteome</keyword>
<protein>
    <submittedName>
        <fullName evidence="7">Sigma-70 family RNA polymerase sigma factor</fullName>
    </submittedName>
</protein>
<evidence type="ECO:0000256" key="4">
    <source>
        <dbReference type="ARBA" id="ARBA00023125"/>
    </source>
</evidence>
<feature type="domain" description="RNA polymerase sigma factor 70 region 4 type 2" evidence="6">
    <location>
        <begin position="112"/>
        <end position="146"/>
    </location>
</feature>